<dbReference type="Gene3D" id="3.30.420.10">
    <property type="entry name" value="Ribonuclease H-like superfamily/Ribonuclease H"/>
    <property type="match status" value="1"/>
</dbReference>
<evidence type="ECO:0000256" key="3">
    <source>
        <dbReference type="ARBA" id="ARBA00022839"/>
    </source>
</evidence>
<dbReference type="Pfam" id="PF00929">
    <property type="entry name" value="RNase_T"/>
    <property type="match status" value="1"/>
</dbReference>
<dbReference type="STRING" id="225345.CLCHR_47670"/>
<organism evidence="5 6">
    <name type="scientific">Clostridium chromiireducens</name>
    <dbReference type="NCBI Taxonomy" id="225345"/>
    <lineage>
        <taxon>Bacteria</taxon>
        <taxon>Bacillati</taxon>
        <taxon>Bacillota</taxon>
        <taxon>Clostridia</taxon>
        <taxon>Eubacteriales</taxon>
        <taxon>Clostridiaceae</taxon>
        <taxon>Clostridium</taxon>
    </lineage>
</organism>
<dbReference type="CDD" id="cd06133">
    <property type="entry name" value="ERI-1_3'hExo_like"/>
    <property type="match status" value="1"/>
</dbReference>
<dbReference type="SUPFAM" id="SSF53098">
    <property type="entry name" value="Ribonuclease H-like"/>
    <property type="match status" value="1"/>
</dbReference>
<dbReference type="EC" id="2.7.7.7" evidence="5"/>
<dbReference type="PANTHER" id="PTHR23044:SF61">
    <property type="entry name" value="3'-5' EXORIBONUCLEASE 1-RELATED"/>
    <property type="match status" value="1"/>
</dbReference>
<dbReference type="GO" id="GO:0003887">
    <property type="term" value="F:DNA-directed DNA polymerase activity"/>
    <property type="evidence" value="ECO:0007669"/>
    <property type="project" value="UniProtKB-EC"/>
</dbReference>
<dbReference type="PANTHER" id="PTHR23044">
    <property type="entry name" value="3'-5' EXONUCLEASE ERI1-RELATED"/>
    <property type="match status" value="1"/>
</dbReference>
<dbReference type="EMBL" id="MZGT01000139">
    <property type="protein sequence ID" value="OPJ54784.1"/>
    <property type="molecule type" value="Genomic_DNA"/>
</dbReference>
<dbReference type="GO" id="GO:0003676">
    <property type="term" value="F:nucleic acid binding"/>
    <property type="evidence" value="ECO:0007669"/>
    <property type="project" value="InterPro"/>
</dbReference>
<dbReference type="GO" id="GO:0000175">
    <property type="term" value="F:3'-5'-RNA exonuclease activity"/>
    <property type="evidence" value="ECO:0007669"/>
    <property type="project" value="InterPro"/>
</dbReference>
<proteinExistence type="predicted"/>
<keyword evidence="1" id="KW-0540">Nuclease</keyword>
<feature type="domain" description="Exonuclease" evidence="4">
    <location>
        <begin position="2"/>
        <end position="195"/>
    </location>
</feature>
<name>A0A1V4I4H8_9CLOT</name>
<evidence type="ECO:0000256" key="1">
    <source>
        <dbReference type="ARBA" id="ARBA00022722"/>
    </source>
</evidence>
<dbReference type="AlphaFoldDB" id="A0A1V4I4H8"/>
<gene>
    <name evidence="5" type="primary">polC_4</name>
    <name evidence="5" type="ORF">CLCHR_47670</name>
</gene>
<keyword evidence="5" id="KW-0808">Transferase</keyword>
<dbReference type="RefSeq" id="WP_079442408.1">
    <property type="nucleotide sequence ID" value="NZ_MZGT01000139.1"/>
</dbReference>
<dbReference type="SMART" id="SM00479">
    <property type="entry name" value="EXOIII"/>
    <property type="match status" value="1"/>
</dbReference>
<keyword evidence="5" id="KW-0548">Nucleotidyltransferase</keyword>
<evidence type="ECO:0000259" key="4">
    <source>
        <dbReference type="SMART" id="SM00479"/>
    </source>
</evidence>
<dbReference type="OrthoDB" id="159416at2"/>
<keyword evidence="6" id="KW-1185">Reference proteome</keyword>
<reference evidence="5 6" key="1">
    <citation type="submission" date="2017-03" db="EMBL/GenBank/DDBJ databases">
        <title>Genome sequence of Clostridium chromiireducens DSM 23318.</title>
        <authorList>
            <person name="Poehlein A."/>
            <person name="Daniel R."/>
        </authorList>
    </citation>
    <scope>NUCLEOTIDE SEQUENCE [LARGE SCALE GENOMIC DNA]</scope>
    <source>
        <strain evidence="5 6">DSM 23318</strain>
    </source>
</reference>
<evidence type="ECO:0000256" key="2">
    <source>
        <dbReference type="ARBA" id="ARBA00022801"/>
    </source>
</evidence>
<protein>
    <submittedName>
        <fullName evidence="5">DNA polymerase III PolC-type</fullName>
        <ecNumber evidence="5">2.7.7.7</ecNumber>
    </submittedName>
</protein>
<dbReference type="InterPro" id="IPR013520">
    <property type="entry name" value="Ribonucl_H"/>
</dbReference>
<evidence type="ECO:0000313" key="5">
    <source>
        <dbReference type="EMBL" id="OPJ54784.1"/>
    </source>
</evidence>
<dbReference type="InterPro" id="IPR036397">
    <property type="entry name" value="RNaseH_sf"/>
</dbReference>
<dbReference type="InterPro" id="IPR012337">
    <property type="entry name" value="RNaseH-like_sf"/>
</dbReference>
<evidence type="ECO:0000313" key="6">
    <source>
        <dbReference type="Proteomes" id="UP000191056"/>
    </source>
</evidence>
<dbReference type="InterPro" id="IPR047201">
    <property type="entry name" value="ERI-1_3'hExo-like"/>
</dbReference>
<keyword evidence="3" id="KW-0269">Exonuclease</keyword>
<accession>A0A1V4I4H8</accession>
<dbReference type="InterPro" id="IPR051274">
    <property type="entry name" value="3-5_Exoribonuclease"/>
</dbReference>
<dbReference type="Proteomes" id="UP000191056">
    <property type="component" value="Unassembled WGS sequence"/>
</dbReference>
<sequence length="259" mass="30311">MHYIIYDLEFNQKMNNVTVPDDSIENKKGINVSDMPFEIIQIGAIKLNENFETTSTFDALVKPTLYTSIHPYIENLTKITNDKIISSQNFIHVYKDFQKFIGDEEIILCIWGMADIKELIRNIKYYNLPGLKTYKYIDVQKYASKYFNAPNKSRIGLRNTIEFLNLPIEGEFHDAYNDAFYTSEVFKLIYNNNIKASVYTPEPSKRVSKPKEIIDIAALIIQFEKVYDREMTKEEKSIIKLAYMMGRTKQFVFGETPHK</sequence>
<comment type="caution">
    <text evidence="5">The sequence shown here is derived from an EMBL/GenBank/DDBJ whole genome shotgun (WGS) entry which is preliminary data.</text>
</comment>
<keyword evidence="2" id="KW-0378">Hydrolase</keyword>